<dbReference type="OrthoDB" id="9965175at2"/>
<reference evidence="3 4" key="1">
    <citation type="submission" date="2015-11" db="EMBL/GenBank/DDBJ databases">
        <title>Genomic analysis of 38 Legionella species identifies large and diverse effector repertoires.</title>
        <authorList>
            <person name="Burstein D."/>
            <person name="Amaro F."/>
            <person name="Zusman T."/>
            <person name="Lifshitz Z."/>
            <person name="Cohen O."/>
            <person name="Gilbert J.A."/>
            <person name="Pupko T."/>
            <person name="Shuman H.A."/>
            <person name="Segal G."/>
        </authorList>
    </citation>
    <scope>NUCLEOTIDE SEQUENCE [LARGE SCALE GENOMIC DNA]</scope>
    <source>
        <strain evidence="3 4">ATCC 700990</strain>
    </source>
</reference>
<feature type="compositionally biased region" description="Polar residues" evidence="1">
    <location>
        <begin position="67"/>
        <end position="83"/>
    </location>
</feature>
<gene>
    <name evidence="3" type="ORF">Ldro_1622</name>
</gene>
<dbReference type="PATRIC" id="fig|1212489.4.peg.1713"/>
<dbReference type="AlphaFoldDB" id="A0A0W0SXI5"/>
<feature type="chain" id="PRO_5006912437" evidence="2">
    <location>
        <begin position="27"/>
        <end position="95"/>
    </location>
</feature>
<protein>
    <submittedName>
        <fullName evidence="3">Uncharacterized protein</fullName>
    </submittedName>
</protein>
<comment type="caution">
    <text evidence="3">The sequence shown here is derived from an EMBL/GenBank/DDBJ whole genome shotgun (WGS) entry which is preliminary data.</text>
</comment>
<evidence type="ECO:0000256" key="1">
    <source>
        <dbReference type="SAM" id="MobiDB-lite"/>
    </source>
</evidence>
<feature type="region of interest" description="Disordered" evidence="1">
    <location>
        <begin position="67"/>
        <end position="95"/>
    </location>
</feature>
<sequence>MNRLFNGALVALITVVIVFFAPAANADPTQVSLPGSAAPSGVPQQKNAVHFNVNDSGVRYYNPGSVGPNTVPNNVNSNGTVYTTPGILNGTDNSR</sequence>
<dbReference type="EMBL" id="LNXY01000020">
    <property type="protein sequence ID" value="KTC88003.1"/>
    <property type="molecule type" value="Genomic_DNA"/>
</dbReference>
<dbReference type="RefSeq" id="WP_058495901.1">
    <property type="nucleotide sequence ID" value="NZ_CAAAIU010000002.1"/>
</dbReference>
<name>A0A0W0SXI5_9GAMM</name>
<dbReference type="STRING" id="1212489.Ldro_1622"/>
<evidence type="ECO:0000256" key="2">
    <source>
        <dbReference type="SAM" id="SignalP"/>
    </source>
</evidence>
<organism evidence="3 4">
    <name type="scientific">Legionella drozanskii LLAP-1</name>
    <dbReference type="NCBI Taxonomy" id="1212489"/>
    <lineage>
        <taxon>Bacteria</taxon>
        <taxon>Pseudomonadati</taxon>
        <taxon>Pseudomonadota</taxon>
        <taxon>Gammaproteobacteria</taxon>
        <taxon>Legionellales</taxon>
        <taxon>Legionellaceae</taxon>
        <taxon>Legionella</taxon>
    </lineage>
</organism>
<evidence type="ECO:0000313" key="4">
    <source>
        <dbReference type="Proteomes" id="UP000054736"/>
    </source>
</evidence>
<keyword evidence="4" id="KW-1185">Reference proteome</keyword>
<evidence type="ECO:0000313" key="3">
    <source>
        <dbReference type="EMBL" id="KTC88003.1"/>
    </source>
</evidence>
<proteinExistence type="predicted"/>
<keyword evidence="2" id="KW-0732">Signal</keyword>
<accession>A0A0W0SXI5</accession>
<dbReference type="Proteomes" id="UP000054736">
    <property type="component" value="Unassembled WGS sequence"/>
</dbReference>
<feature type="signal peptide" evidence="2">
    <location>
        <begin position="1"/>
        <end position="26"/>
    </location>
</feature>